<dbReference type="EMBL" id="JBAGLP010000116">
    <property type="protein sequence ID" value="MEG3614625.1"/>
    <property type="molecule type" value="Genomic_DNA"/>
</dbReference>
<name>A0ABU7Z571_9MICO</name>
<accession>A0ABU7Z571</accession>
<dbReference type="CDD" id="cd02947">
    <property type="entry name" value="TRX_family"/>
    <property type="match status" value="1"/>
</dbReference>
<evidence type="ECO:0000313" key="3">
    <source>
        <dbReference type="Proteomes" id="UP001310387"/>
    </source>
</evidence>
<dbReference type="InterPro" id="IPR036249">
    <property type="entry name" value="Thioredoxin-like_sf"/>
</dbReference>
<reference evidence="2" key="1">
    <citation type="journal article" date="2024" name="Antonie Van Leeuwenhoek">
        <title>Isoptericola haloaureus sp. nov., a dimorphic actinobacterium isolated from mangrove sediments of southeast India, implicating biosaline agricultural significance through nitrogen fixation and salt tolerance genes.</title>
        <authorList>
            <person name="Prathaban M."/>
            <person name="Prathiviraj R."/>
            <person name="Ravichandran M."/>
            <person name="Natarajan S.D."/>
            <person name="Sobanaa M."/>
            <person name="Hari Krishna Kumar S."/>
            <person name="Chandrasekar V."/>
            <person name="Selvin J."/>
        </authorList>
    </citation>
    <scope>NUCLEOTIDE SEQUENCE</scope>
    <source>
        <strain evidence="2">MP1014</strain>
    </source>
</reference>
<evidence type="ECO:0000313" key="2">
    <source>
        <dbReference type="EMBL" id="MEG3614625.1"/>
    </source>
</evidence>
<reference evidence="2" key="2">
    <citation type="submission" date="2024-02" db="EMBL/GenBank/DDBJ databases">
        <authorList>
            <person name="Prathaban M."/>
            <person name="Mythili R."/>
            <person name="Sharmila Devi N."/>
            <person name="Sobanaa M."/>
            <person name="Prathiviraj R."/>
            <person name="Selvin J."/>
        </authorList>
    </citation>
    <scope>NUCLEOTIDE SEQUENCE</scope>
    <source>
        <strain evidence="2">MP1014</strain>
    </source>
</reference>
<dbReference type="SUPFAM" id="SSF52833">
    <property type="entry name" value="Thioredoxin-like"/>
    <property type="match status" value="1"/>
</dbReference>
<dbReference type="InterPro" id="IPR013766">
    <property type="entry name" value="Thioredoxin_domain"/>
</dbReference>
<dbReference type="RefSeq" id="WP_332901393.1">
    <property type="nucleotide sequence ID" value="NZ_JBAGLP010000116.1"/>
</dbReference>
<protein>
    <submittedName>
        <fullName evidence="2">Thioredoxin family protein</fullName>
    </submittedName>
</protein>
<feature type="domain" description="Thioredoxin" evidence="1">
    <location>
        <begin position="56"/>
        <end position="131"/>
    </location>
</feature>
<sequence length="153" mass="15894">MTAQWTALVALLVVTTVLGLAWRSAQGRVRATAPSGDDDADARWTDELAAQGVAPGERVTFLQLSAEVCSACRSTARTLGSLAAEEPGVVHLEIDVDDRPDLVRRAQVHRTPTVLVLDGTGAEVARASGGMTPARAREALGSVDAAPVPGRTA</sequence>
<dbReference type="Gene3D" id="3.40.30.10">
    <property type="entry name" value="Glutaredoxin"/>
    <property type="match status" value="1"/>
</dbReference>
<comment type="caution">
    <text evidence="2">The sequence shown here is derived from an EMBL/GenBank/DDBJ whole genome shotgun (WGS) entry which is preliminary data.</text>
</comment>
<organism evidence="2 3">
    <name type="scientific">Isoptericola haloaureus</name>
    <dbReference type="NCBI Taxonomy" id="1542902"/>
    <lineage>
        <taxon>Bacteria</taxon>
        <taxon>Bacillati</taxon>
        <taxon>Actinomycetota</taxon>
        <taxon>Actinomycetes</taxon>
        <taxon>Micrococcales</taxon>
        <taxon>Promicromonosporaceae</taxon>
        <taxon>Isoptericola</taxon>
    </lineage>
</organism>
<gene>
    <name evidence="2" type="ORF">V5O49_05745</name>
</gene>
<dbReference type="Proteomes" id="UP001310387">
    <property type="component" value="Unassembled WGS sequence"/>
</dbReference>
<keyword evidence="3" id="KW-1185">Reference proteome</keyword>
<dbReference type="Pfam" id="PF00085">
    <property type="entry name" value="Thioredoxin"/>
    <property type="match status" value="1"/>
</dbReference>
<proteinExistence type="predicted"/>
<evidence type="ECO:0000259" key="1">
    <source>
        <dbReference type="Pfam" id="PF00085"/>
    </source>
</evidence>